<comment type="caution">
    <text evidence="2">The sequence shown here is derived from an EMBL/GenBank/DDBJ whole genome shotgun (WGS) entry which is preliminary data.</text>
</comment>
<gene>
    <name evidence="2" type="ORF">HO173_009220</name>
</gene>
<proteinExistence type="predicted"/>
<dbReference type="RefSeq" id="XP_037161978.1">
    <property type="nucleotide sequence ID" value="XM_037311111.1"/>
</dbReference>
<keyword evidence="1" id="KW-0812">Transmembrane</keyword>
<dbReference type="GeneID" id="59290872"/>
<evidence type="ECO:0000256" key="1">
    <source>
        <dbReference type="SAM" id="Phobius"/>
    </source>
</evidence>
<sequence>MHSDYFFKGTVKQVPSDEAYVAAAHQFAATLLAIDESTLVRTSDGVDLIWFTKRGMFSPYGALWEIFYSLSMAVIMTLLRFFPPPTNLAKDPRHRNHLKKEKSGWNAKKCQYGVHHFAYW</sequence>
<evidence type="ECO:0000313" key="3">
    <source>
        <dbReference type="Proteomes" id="UP000578531"/>
    </source>
</evidence>
<dbReference type="AlphaFoldDB" id="A0A8H6L1Z9"/>
<dbReference type="EMBL" id="JACCJC010000047">
    <property type="protein sequence ID" value="KAF6232552.1"/>
    <property type="molecule type" value="Genomic_DNA"/>
</dbReference>
<dbReference type="Proteomes" id="UP000578531">
    <property type="component" value="Unassembled WGS sequence"/>
</dbReference>
<reference evidence="2 3" key="1">
    <citation type="journal article" date="2020" name="Genomics">
        <title>Complete, high-quality genomes from long-read metagenomic sequencing of two wolf lichen thalli reveals enigmatic genome architecture.</title>
        <authorList>
            <person name="McKenzie S.K."/>
            <person name="Walston R.F."/>
            <person name="Allen J.L."/>
        </authorList>
    </citation>
    <scope>NUCLEOTIDE SEQUENCE [LARGE SCALE GENOMIC DNA]</scope>
    <source>
        <strain evidence="2">WasteWater2</strain>
    </source>
</reference>
<name>A0A8H6L1Z9_9LECA</name>
<feature type="transmembrane region" description="Helical" evidence="1">
    <location>
        <begin position="62"/>
        <end position="82"/>
    </location>
</feature>
<keyword evidence="1" id="KW-1133">Transmembrane helix</keyword>
<protein>
    <submittedName>
        <fullName evidence="2">Uncharacterized protein</fullName>
    </submittedName>
</protein>
<organism evidence="2 3">
    <name type="scientific">Letharia columbiana</name>
    <dbReference type="NCBI Taxonomy" id="112416"/>
    <lineage>
        <taxon>Eukaryota</taxon>
        <taxon>Fungi</taxon>
        <taxon>Dikarya</taxon>
        <taxon>Ascomycota</taxon>
        <taxon>Pezizomycotina</taxon>
        <taxon>Lecanoromycetes</taxon>
        <taxon>OSLEUM clade</taxon>
        <taxon>Lecanoromycetidae</taxon>
        <taxon>Lecanorales</taxon>
        <taxon>Lecanorineae</taxon>
        <taxon>Parmeliaceae</taxon>
        <taxon>Letharia</taxon>
    </lineage>
</organism>
<keyword evidence="1" id="KW-0472">Membrane</keyword>
<evidence type="ECO:0000313" key="2">
    <source>
        <dbReference type="EMBL" id="KAF6232552.1"/>
    </source>
</evidence>
<keyword evidence="3" id="KW-1185">Reference proteome</keyword>
<accession>A0A8H6L1Z9</accession>